<organism evidence="1 2">
    <name type="scientific">Naganishia onofrii</name>
    <dbReference type="NCBI Taxonomy" id="1851511"/>
    <lineage>
        <taxon>Eukaryota</taxon>
        <taxon>Fungi</taxon>
        <taxon>Dikarya</taxon>
        <taxon>Basidiomycota</taxon>
        <taxon>Agaricomycotina</taxon>
        <taxon>Tremellomycetes</taxon>
        <taxon>Filobasidiales</taxon>
        <taxon>Filobasidiaceae</taxon>
        <taxon>Naganishia</taxon>
    </lineage>
</organism>
<sequence>MIHASQALAEAKHEAALYGRIRRDRIRRAVRAREVEKEYERKLAEAEAGAVAAGGEGAAGGGMFGAAGPAGPALSESLEPEVRNNEVIRDMLRT</sequence>
<protein>
    <submittedName>
        <fullName evidence="1">Uncharacterized protein</fullName>
    </submittedName>
</protein>
<reference evidence="1" key="1">
    <citation type="submission" date="2023-04" db="EMBL/GenBank/DDBJ databases">
        <title>Draft Genome sequencing of Naganishia species isolated from polar environments using Oxford Nanopore Technology.</title>
        <authorList>
            <person name="Leo P."/>
            <person name="Venkateswaran K."/>
        </authorList>
    </citation>
    <scope>NUCLEOTIDE SEQUENCE</scope>
    <source>
        <strain evidence="1">DBVPG 5303</strain>
    </source>
</reference>
<dbReference type="Proteomes" id="UP001234202">
    <property type="component" value="Unassembled WGS sequence"/>
</dbReference>
<dbReference type="EMBL" id="JASBWV010000019">
    <property type="protein sequence ID" value="KAJ9121051.1"/>
    <property type="molecule type" value="Genomic_DNA"/>
</dbReference>
<evidence type="ECO:0000313" key="2">
    <source>
        <dbReference type="Proteomes" id="UP001234202"/>
    </source>
</evidence>
<gene>
    <name evidence="1" type="ORF">QFC24_005032</name>
</gene>
<keyword evidence="2" id="KW-1185">Reference proteome</keyword>
<proteinExistence type="predicted"/>
<evidence type="ECO:0000313" key="1">
    <source>
        <dbReference type="EMBL" id="KAJ9121051.1"/>
    </source>
</evidence>
<accession>A0ACC2XCD7</accession>
<comment type="caution">
    <text evidence="1">The sequence shown here is derived from an EMBL/GenBank/DDBJ whole genome shotgun (WGS) entry which is preliminary data.</text>
</comment>
<name>A0ACC2XCD7_9TREE</name>